<accession>A0A0C3PK86</accession>
<reference evidence="2 3" key="1">
    <citation type="submission" date="2014-04" db="EMBL/GenBank/DDBJ databases">
        <authorList>
            <consortium name="DOE Joint Genome Institute"/>
            <person name="Kuo A."/>
            <person name="Kohler A."/>
            <person name="Costa M.D."/>
            <person name="Nagy L.G."/>
            <person name="Floudas D."/>
            <person name="Copeland A."/>
            <person name="Barry K.W."/>
            <person name="Cichocki N."/>
            <person name="Veneault-Fourrey C."/>
            <person name="LaButti K."/>
            <person name="Lindquist E.A."/>
            <person name="Lipzen A."/>
            <person name="Lundell T."/>
            <person name="Morin E."/>
            <person name="Murat C."/>
            <person name="Sun H."/>
            <person name="Tunlid A."/>
            <person name="Henrissat B."/>
            <person name="Grigoriev I.V."/>
            <person name="Hibbett D.S."/>
            <person name="Martin F."/>
            <person name="Nordberg H.P."/>
            <person name="Cantor M.N."/>
            <person name="Hua S.X."/>
        </authorList>
    </citation>
    <scope>NUCLEOTIDE SEQUENCE [LARGE SCALE GENOMIC DNA]</scope>
    <source>
        <strain evidence="2 3">Marx 270</strain>
    </source>
</reference>
<gene>
    <name evidence="2" type="ORF">M404DRAFT_991374</name>
</gene>
<dbReference type="STRING" id="870435.A0A0C3PK86"/>
<reference evidence="3" key="2">
    <citation type="submission" date="2015-01" db="EMBL/GenBank/DDBJ databases">
        <title>Evolutionary Origins and Diversification of the Mycorrhizal Mutualists.</title>
        <authorList>
            <consortium name="DOE Joint Genome Institute"/>
            <consortium name="Mycorrhizal Genomics Consortium"/>
            <person name="Kohler A."/>
            <person name="Kuo A."/>
            <person name="Nagy L.G."/>
            <person name="Floudas D."/>
            <person name="Copeland A."/>
            <person name="Barry K.W."/>
            <person name="Cichocki N."/>
            <person name="Veneault-Fourrey C."/>
            <person name="LaButti K."/>
            <person name="Lindquist E.A."/>
            <person name="Lipzen A."/>
            <person name="Lundell T."/>
            <person name="Morin E."/>
            <person name="Murat C."/>
            <person name="Riley R."/>
            <person name="Ohm R."/>
            <person name="Sun H."/>
            <person name="Tunlid A."/>
            <person name="Henrissat B."/>
            <person name="Grigoriev I.V."/>
            <person name="Hibbett D.S."/>
            <person name="Martin F."/>
        </authorList>
    </citation>
    <scope>NUCLEOTIDE SEQUENCE [LARGE SCALE GENOMIC DNA]</scope>
    <source>
        <strain evidence="3">Marx 270</strain>
    </source>
</reference>
<protein>
    <recommendedName>
        <fullName evidence="1">HNH nuclease domain-containing protein</fullName>
    </recommendedName>
</protein>
<dbReference type="InterPro" id="IPR003615">
    <property type="entry name" value="HNH_nuc"/>
</dbReference>
<name>A0A0C3PK86_PISTI</name>
<evidence type="ECO:0000259" key="1">
    <source>
        <dbReference type="Pfam" id="PF13391"/>
    </source>
</evidence>
<feature type="domain" description="HNH nuclease" evidence="1">
    <location>
        <begin position="148"/>
        <end position="246"/>
    </location>
</feature>
<dbReference type="OrthoDB" id="2104739at2759"/>
<sequence>MAPLPQKLDSNRNVPGIAYNIILELERRIQHKIDSGNNMEEDMINCRILGYLFHHFPERAVNGDFVREITSINGNDEKLLKLGQQYRQFFVKLFKSNQGRTPSPSPSPHPSRPSFDRIIEQIKATLQEAPQNHQAAKKLALARDGYRCVVTKIYDTSSAEHNKELVEILVSEGAETGPTHCAHIIPESINANIASGSHKESYPVSVWAVLDRFGHQSIWEELNGDMIHRLENVMTMEPRIHALFDTLKVWFAETEEPNTYRLEATQTYLLNKRPKYVTFTTADPKLPPPSPKYLAIHAACARVAHFSGAAEYIEKVFRDMEDIDVLAQDGGSSGLLHEAILNAKPVAV</sequence>
<evidence type="ECO:0000313" key="2">
    <source>
        <dbReference type="EMBL" id="KIO14625.1"/>
    </source>
</evidence>
<evidence type="ECO:0000313" key="3">
    <source>
        <dbReference type="Proteomes" id="UP000054217"/>
    </source>
</evidence>
<keyword evidence="3" id="KW-1185">Reference proteome</keyword>
<dbReference type="EMBL" id="KN831944">
    <property type="protein sequence ID" value="KIO14625.1"/>
    <property type="molecule type" value="Genomic_DNA"/>
</dbReference>
<proteinExistence type="predicted"/>
<dbReference type="InParanoid" id="A0A0C3PK86"/>
<organism evidence="2 3">
    <name type="scientific">Pisolithus tinctorius Marx 270</name>
    <dbReference type="NCBI Taxonomy" id="870435"/>
    <lineage>
        <taxon>Eukaryota</taxon>
        <taxon>Fungi</taxon>
        <taxon>Dikarya</taxon>
        <taxon>Basidiomycota</taxon>
        <taxon>Agaricomycotina</taxon>
        <taxon>Agaricomycetes</taxon>
        <taxon>Agaricomycetidae</taxon>
        <taxon>Boletales</taxon>
        <taxon>Sclerodermatineae</taxon>
        <taxon>Pisolithaceae</taxon>
        <taxon>Pisolithus</taxon>
    </lineage>
</organism>
<dbReference type="Pfam" id="PF13391">
    <property type="entry name" value="HNH_2"/>
    <property type="match status" value="1"/>
</dbReference>
<dbReference type="AlphaFoldDB" id="A0A0C3PK86"/>
<dbReference type="Proteomes" id="UP000054217">
    <property type="component" value="Unassembled WGS sequence"/>
</dbReference>
<dbReference type="HOGENOM" id="CLU_049186_1_0_1"/>